<comment type="caution">
    <text evidence="8">The sequence shown here is derived from an EMBL/GenBank/DDBJ whole genome shotgun (WGS) entry which is preliminary data.</text>
</comment>
<evidence type="ECO:0000256" key="5">
    <source>
        <dbReference type="ARBA" id="ARBA00023319"/>
    </source>
</evidence>
<dbReference type="InterPro" id="IPR003599">
    <property type="entry name" value="Ig_sub"/>
</dbReference>
<dbReference type="InterPro" id="IPR013783">
    <property type="entry name" value="Ig-like_fold"/>
</dbReference>
<dbReference type="InterPro" id="IPR051287">
    <property type="entry name" value="TCR_variable_region"/>
</dbReference>
<keyword evidence="2" id="KW-0391">Immunity</keyword>
<evidence type="ECO:0000256" key="2">
    <source>
        <dbReference type="ARBA" id="ARBA00022859"/>
    </source>
</evidence>
<dbReference type="SUPFAM" id="SSF48726">
    <property type="entry name" value="Immunoglobulin"/>
    <property type="match status" value="1"/>
</dbReference>
<dbReference type="PROSITE" id="PS50835">
    <property type="entry name" value="IG_LIKE"/>
    <property type="match status" value="1"/>
</dbReference>
<dbReference type="EMBL" id="CABDUW010001547">
    <property type="protein sequence ID" value="VTJ82528.1"/>
    <property type="molecule type" value="Genomic_DNA"/>
</dbReference>
<accession>A0A5E4CL51</accession>
<keyword evidence="1" id="KW-0732">Signal</keyword>
<sequence>MSVDKGPITRTRAREHTDCLKENLFPSVFEICPTKRRVQPRLSTPCPRGSGLHSTFPPVQIPVAFPPPSHALGDCASTCNGFYPDINVAGGSGAQSVTQPDRHVLVSEGAPLQLRCSYSSSVPPSLFWYQQRPSQGLQLLLKYMSGATLVTGINGFQAELRKNETSFHLRKPSAHWSDSAEYFCVLGDRVSGAAGGAEHKPPDTGDFL</sequence>
<dbReference type="InterPro" id="IPR013106">
    <property type="entry name" value="Ig_V-set"/>
</dbReference>
<dbReference type="Proteomes" id="UP000335636">
    <property type="component" value="Unassembled WGS sequence"/>
</dbReference>
<keyword evidence="5" id="KW-0393">Immunoglobulin domain</keyword>
<proteinExistence type="predicted"/>
<evidence type="ECO:0000313" key="9">
    <source>
        <dbReference type="Proteomes" id="UP000335636"/>
    </source>
</evidence>
<keyword evidence="3" id="KW-1064">Adaptive immunity</keyword>
<feature type="domain" description="Ig-like" evidence="7">
    <location>
        <begin position="84"/>
        <end position="184"/>
    </location>
</feature>
<protein>
    <recommendedName>
        <fullName evidence="7">Ig-like domain-containing protein</fullName>
    </recommendedName>
</protein>
<evidence type="ECO:0000259" key="7">
    <source>
        <dbReference type="PROSITE" id="PS50835"/>
    </source>
</evidence>
<evidence type="ECO:0000256" key="6">
    <source>
        <dbReference type="ARBA" id="ARBA00043266"/>
    </source>
</evidence>
<name>A0A5E4CL51_MARMO</name>
<dbReference type="GO" id="GO:0042101">
    <property type="term" value="C:T cell receptor complex"/>
    <property type="evidence" value="ECO:0007669"/>
    <property type="project" value="UniProtKB-KW"/>
</dbReference>
<dbReference type="InterPro" id="IPR007110">
    <property type="entry name" value="Ig-like_dom"/>
</dbReference>
<gene>
    <name evidence="8" type="ORF">MONAX_5E026014</name>
</gene>
<keyword evidence="4" id="KW-0675">Receptor</keyword>
<keyword evidence="9" id="KW-1185">Reference proteome</keyword>
<dbReference type="InterPro" id="IPR036179">
    <property type="entry name" value="Ig-like_dom_sf"/>
</dbReference>
<evidence type="ECO:0000256" key="3">
    <source>
        <dbReference type="ARBA" id="ARBA00023130"/>
    </source>
</evidence>
<dbReference type="GO" id="GO:0002250">
    <property type="term" value="P:adaptive immune response"/>
    <property type="evidence" value="ECO:0007669"/>
    <property type="project" value="UniProtKB-KW"/>
</dbReference>
<dbReference type="PANTHER" id="PTHR19367">
    <property type="entry name" value="T-CELL RECEPTOR ALPHA CHAIN V REGION"/>
    <property type="match status" value="1"/>
</dbReference>
<dbReference type="Gene3D" id="2.60.40.10">
    <property type="entry name" value="Immunoglobulins"/>
    <property type="match status" value="1"/>
</dbReference>
<dbReference type="AlphaFoldDB" id="A0A5E4CL51"/>
<dbReference type="SMART" id="SM00409">
    <property type="entry name" value="IG"/>
    <property type="match status" value="1"/>
</dbReference>
<organism evidence="8 9">
    <name type="scientific">Marmota monax</name>
    <name type="common">Woodchuck</name>
    <dbReference type="NCBI Taxonomy" id="9995"/>
    <lineage>
        <taxon>Eukaryota</taxon>
        <taxon>Metazoa</taxon>
        <taxon>Chordata</taxon>
        <taxon>Craniata</taxon>
        <taxon>Vertebrata</taxon>
        <taxon>Euteleostomi</taxon>
        <taxon>Mammalia</taxon>
        <taxon>Eutheria</taxon>
        <taxon>Euarchontoglires</taxon>
        <taxon>Glires</taxon>
        <taxon>Rodentia</taxon>
        <taxon>Sciuromorpha</taxon>
        <taxon>Sciuridae</taxon>
        <taxon>Xerinae</taxon>
        <taxon>Marmotini</taxon>
        <taxon>Marmota</taxon>
    </lineage>
</organism>
<keyword evidence="6" id="KW-1279">T cell receptor</keyword>
<dbReference type="PANTHER" id="PTHR19367:SF24">
    <property type="entry name" value="T CELL RECEPTOR ALPHA VARIABLE 8-4"/>
    <property type="match status" value="1"/>
</dbReference>
<evidence type="ECO:0000256" key="4">
    <source>
        <dbReference type="ARBA" id="ARBA00023170"/>
    </source>
</evidence>
<evidence type="ECO:0000256" key="1">
    <source>
        <dbReference type="ARBA" id="ARBA00022729"/>
    </source>
</evidence>
<reference evidence="8" key="1">
    <citation type="submission" date="2019-04" db="EMBL/GenBank/DDBJ databases">
        <authorList>
            <person name="Alioto T."/>
            <person name="Alioto T."/>
        </authorList>
    </citation>
    <scope>NUCLEOTIDE SEQUENCE [LARGE SCALE GENOMIC DNA]</scope>
</reference>
<evidence type="ECO:0000313" key="8">
    <source>
        <dbReference type="EMBL" id="VTJ82528.1"/>
    </source>
</evidence>
<dbReference type="Pfam" id="PF07686">
    <property type="entry name" value="V-set"/>
    <property type="match status" value="1"/>
</dbReference>